<dbReference type="GO" id="GO:0005882">
    <property type="term" value="C:intermediate filament"/>
    <property type="evidence" value="ECO:0007669"/>
    <property type="project" value="UniProtKB-KW"/>
</dbReference>
<proteinExistence type="predicted"/>
<dbReference type="PANTHER" id="PTHR23239">
    <property type="entry name" value="INTERMEDIATE FILAMENT"/>
    <property type="match status" value="1"/>
</dbReference>
<dbReference type="Gene3D" id="1.20.5.500">
    <property type="entry name" value="Single helix bin"/>
    <property type="match status" value="1"/>
</dbReference>
<keyword evidence="1" id="KW-0403">Intermediate filament</keyword>
<feature type="coiled-coil region" evidence="3">
    <location>
        <begin position="309"/>
        <end position="343"/>
    </location>
</feature>
<evidence type="ECO:0000313" key="6">
    <source>
        <dbReference type="Proteomes" id="UP000593565"/>
    </source>
</evidence>
<evidence type="ECO:0000313" key="5">
    <source>
        <dbReference type="EMBL" id="KAF4083450.1"/>
    </source>
</evidence>
<accession>A0A7J6AL76</accession>
<keyword evidence="6" id="KW-1185">Reference proteome</keyword>
<sequence>MSLTLKTYGTKTLSVYGGAGGQGTRISFSRPALFCGSSWQSNRADGLTFHISDNQKAIMQNLNDRLASFIQKVQSLNGKKAELERNINEWCASHTVVSHEYSGFLATIESLQDQIQQISKSNGEAELNIQDALLVANDFRSKYELELAIRTFFEAETVHSWTLMDELTLSRSTLEMEHERLREERIDLEKNHEEEKAQVLAQAVVQVDVSVDAAPSTDLIETLTKMREDYEAVTAKNQRDQEVWYQNKITTVQTKSIDQTEDLEHNTAELSQLKSHFHKLQIELQTQQSKRMSLEASLQDSATFNAAQLADLQKIITDLEHKLKQIQANITNKKGDYDTLMEEIKKYRLLLEGNSSDPQGE</sequence>
<feature type="coiled-coil region" evidence="3">
    <location>
        <begin position="164"/>
        <end position="198"/>
    </location>
</feature>
<dbReference type="InterPro" id="IPR002957">
    <property type="entry name" value="Keratin_I"/>
</dbReference>
<feature type="domain" description="IF rod" evidence="4">
    <location>
        <begin position="55"/>
        <end position="361"/>
    </location>
</feature>
<name>A0A7J6AL76_AMEME</name>
<dbReference type="PROSITE" id="PS51842">
    <property type="entry name" value="IF_ROD_2"/>
    <property type="match status" value="1"/>
</dbReference>
<evidence type="ECO:0000256" key="2">
    <source>
        <dbReference type="ARBA" id="ARBA00023054"/>
    </source>
</evidence>
<dbReference type="Gene3D" id="1.20.5.170">
    <property type="match status" value="1"/>
</dbReference>
<dbReference type="Proteomes" id="UP000593565">
    <property type="component" value="Unassembled WGS sequence"/>
</dbReference>
<comment type="caution">
    <text evidence="5">The sequence shown here is derived from an EMBL/GenBank/DDBJ whole genome shotgun (WGS) entry which is preliminary data.</text>
</comment>
<reference evidence="5 6" key="1">
    <citation type="submission" date="2020-02" db="EMBL/GenBank/DDBJ databases">
        <title>A chromosome-scale genome assembly of the black bullhead catfish (Ameiurus melas).</title>
        <authorList>
            <person name="Wen M."/>
            <person name="Zham M."/>
            <person name="Cabau C."/>
            <person name="Klopp C."/>
            <person name="Donnadieu C."/>
            <person name="Roques C."/>
            <person name="Bouchez O."/>
            <person name="Lampietro C."/>
            <person name="Jouanno E."/>
            <person name="Herpin A."/>
            <person name="Louis A."/>
            <person name="Berthelot C."/>
            <person name="Parey E."/>
            <person name="Roest-Crollius H."/>
            <person name="Braasch I."/>
            <person name="Postlethwait J."/>
            <person name="Robinson-Rechavi M."/>
            <person name="Echchiki A."/>
            <person name="Begum T."/>
            <person name="Montfort J."/>
            <person name="Schartl M."/>
            <person name="Bobe J."/>
            <person name="Guiguen Y."/>
        </authorList>
    </citation>
    <scope>NUCLEOTIDE SEQUENCE [LARGE SCALE GENOMIC DNA]</scope>
    <source>
        <strain evidence="5">M_S1</strain>
        <tissue evidence="5">Blood</tissue>
    </source>
</reference>
<dbReference type="SUPFAM" id="SSF64593">
    <property type="entry name" value="Intermediate filament protein, coiled coil region"/>
    <property type="match status" value="2"/>
</dbReference>
<organism evidence="5 6">
    <name type="scientific">Ameiurus melas</name>
    <name type="common">Black bullhead</name>
    <name type="synonym">Silurus melas</name>
    <dbReference type="NCBI Taxonomy" id="219545"/>
    <lineage>
        <taxon>Eukaryota</taxon>
        <taxon>Metazoa</taxon>
        <taxon>Chordata</taxon>
        <taxon>Craniata</taxon>
        <taxon>Vertebrata</taxon>
        <taxon>Euteleostomi</taxon>
        <taxon>Actinopterygii</taxon>
        <taxon>Neopterygii</taxon>
        <taxon>Teleostei</taxon>
        <taxon>Ostariophysi</taxon>
        <taxon>Siluriformes</taxon>
        <taxon>Ictaluridae</taxon>
        <taxon>Ameiurus</taxon>
    </lineage>
</organism>
<protein>
    <recommendedName>
        <fullName evidence="4">IF rod domain-containing protein</fullName>
    </recommendedName>
</protein>
<dbReference type="Gene3D" id="1.20.5.1160">
    <property type="entry name" value="Vasodilator-stimulated phosphoprotein"/>
    <property type="match status" value="1"/>
</dbReference>
<evidence type="ECO:0000256" key="3">
    <source>
        <dbReference type="SAM" id="Coils"/>
    </source>
</evidence>
<dbReference type="SMART" id="SM01391">
    <property type="entry name" value="Filament"/>
    <property type="match status" value="1"/>
</dbReference>
<dbReference type="AlphaFoldDB" id="A0A7J6AL76"/>
<evidence type="ECO:0000259" key="4">
    <source>
        <dbReference type="PROSITE" id="PS51842"/>
    </source>
</evidence>
<dbReference type="GO" id="GO:0005198">
    <property type="term" value="F:structural molecule activity"/>
    <property type="evidence" value="ECO:0007669"/>
    <property type="project" value="InterPro"/>
</dbReference>
<keyword evidence="2 3" id="KW-0175">Coiled coil</keyword>
<evidence type="ECO:0000256" key="1">
    <source>
        <dbReference type="ARBA" id="ARBA00022754"/>
    </source>
</evidence>
<dbReference type="Pfam" id="PF00038">
    <property type="entry name" value="Filament"/>
    <property type="match status" value="1"/>
</dbReference>
<dbReference type="EMBL" id="JAAGNN010000011">
    <property type="protein sequence ID" value="KAF4083450.1"/>
    <property type="molecule type" value="Genomic_DNA"/>
</dbReference>
<dbReference type="PRINTS" id="PR01248">
    <property type="entry name" value="TYPE1KERATIN"/>
</dbReference>
<dbReference type="InterPro" id="IPR039008">
    <property type="entry name" value="IF_rod_dom"/>
</dbReference>
<feature type="coiled-coil region" evidence="3">
    <location>
        <begin position="59"/>
        <end position="128"/>
    </location>
</feature>
<dbReference type="PANTHER" id="PTHR23239:SF180">
    <property type="entry name" value="KERATIN, TYPE I CYTOSKELETAL 17"/>
    <property type="match status" value="1"/>
</dbReference>
<gene>
    <name evidence="5" type="ORF">AMELA_G00141220</name>
</gene>